<dbReference type="InterPro" id="IPR050250">
    <property type="entry name" value="Macrolide_Exporter_MacB"/>
</dbReference>
<organism evidence="9 10">
    <name type="scientific">Candidatus Pseudobacter hemicellulosilyticus</name>
    <dbReference type="NCBI Taxonomy" id="3121375"/>
    <lineage>
        <taxon>Bacteria</taxon>
        <taxon>Pseudomonadati</taxon>
        <taxon>Bacteroidota</taxon>
        <taxon>Chitinophagia</taxon>
        <taxon>Chitinophagales</taxon>
        <taxon>Chitinophagaceae</taxon>
        <taxon>Pseudobacter</taxon>
    </lineage>
</organism>
<dbReference type="Pfam" id="PF12704">
    <property type="entry name" value="MacB_PCD"/>
    <property type="match status" value="2"/>
</dbReference>
<dbReference type="Pfam" id="PF02687">
    <property type="entry name" value="FtsX"/>
    <property type="match status" value="2"/>
</dbReference>
<feature type="domain" description="MacB-like periplasmic core" evidence="8">
    <location>
        <begin position="454"/>
        <end position="653"/>
    </location>
</feature>
<evidence type="ECO:0000256" key="1">
    <source>
        <dbReference type="ARBA" id="ARBA00004651"/>
    </source>
</evidence>
<feature type="transmembrane region" description="Helical" evidence="6">
    <location>
        <begin position="772"/>
        <end position="790"/>
    </location>
</feature>
<gene>
    <name evidence="9" type="ORF">P0Y53_05325</name>
</gene>
<keyword evidence="4 6" id="KW-1133">Transmembrane helix</keyword>
<feature type="transmembrane region" description="Helical" evidence="6">
    <location>
        <begin position="387"/>
        <end position="414"/>
    </location>
</feature>
<evidence type="ECO:0000256" key="4">
    <source>
        <dbReference type="ARBA" id="ARBA00022989"/>
    </source>
</evidence>
<feature type="domain" description="MacB-like periplasmic core" evidence="8">
    <location>
        <begin position="20"/>
        <end position="248"/>
    </location>
</feature>
<feature type="transmembrane region" description="Helical" evidence="6">
    <location>
        <begin position="685"/>
        <end position="711"/>
    </location>
</feature>
<dbReference type="EMBL" id="CP119311">
    <property type="protein sequence ID" value="WEK36918.1"/>
    <property type="molecule type" value="Genomic_DNA"/>
</dbReference>
<reference evidence="9" key="1">
    <citation type="submission" date="2023-03" db="EMBL/GenBank/DDBJ databases">
        <title>Andean soil-derived lignocellulolytic bacterial consortium as a source of novel taxa and putative plastic-active enzymes.</title>
        <authorList>
            <person name="Diaz-Garcia L."/>
            <person name="Chuvochina M."/>
            <person name="Feuerriegel G."/>
            <person name="Bunk B."/>
            <person name="Sproer C."/>
            <person name="Streit W.R."/>
            <person name="Rodriguez L.M."/>
            <person name="Overmann J."/>
            <person name="Jimenez D.J."/>
        </authorList>
    </citation>
    <scope>NUCLEOTIDE SEQUENCE</scope>
    <source>
        <strain evidence="9">MAG 7</strain>
    </source>
</reference>
<evidence type="ECO:0000259" key="7">
    <source>
        <dbReference type="Pfam" id="PF02687"/>
    </source>
</evidence>
<evidence type="ECO:0000313" key="9">
    <source>
        <dbReference type="EMBL" id="WEK36918.1"/>
    </source>
</evidence>
<dbReference type="PANTHER" id="PTHR30572">
    <property type="entry name" value="MEMBRANE COMPONENT OF TRANSPORTER-RELATED"/>
    <property type="match status" value="1"/>
</dbReference>
<keyword evidence="2" id="KW-1003">Cell membrane</keyword>
<name>A0AAJ6BH79_9BACT</name>
<dbReference type="AlphaFoldDB" id="A0AAJ6BH79"/>
<feature type="transmembrane region" description="Helical" evidence="6">
    <location>
        <begin position="739"/>
        <end position="760"/>
    </location>
</feature>
<dbReference type="GO" id="GO:0005886">
    <property type="term" value="C:plasma membrane"/>
    <property type="evidence" value="ECO:0007669"/>
    <property type="project" value="UniProtKB-SubCell"/>
</dbReference>
<comment type="subcellular location">
    <subcellularLocation>
        <location evidence="1">Cell membrane</location>
        <topology evidence="1">Multi-pass membrane protein</topology>
    </subcellularLocation>
</comment>
<feature type="transmembrane region" description="Helical" evidence="6">
    <location>
        <begin position="21"/>
        <end position="41"/>
    </location>
</feature>
<sequence>MFRNYLLVAVRSIYRNKLFTFINVIGLSIGITAALVIYLLVHHDYSFDNFHRDSDRIYRVVSQFEFSGERSYNPGVTVPLSRVVKEQVPGIEYTAPFFTLDSDTKISLDADKPIVHRNQANTIYVSPDYFRVFDYEWIAGNPSQALNNPYQAVLSETKASLYFPGKTPAQLVGERITINDSIHCSVSGVVRPLKGNTDLSFQVFISWATWKIPAHLENWQSTNSASQLLVKLHQGQNIPSLEKQLKQLFINNAPPDPNNKLTIAPFLLQPLKDLHFDERFGTYFDNRIASRTTLNGLLIVAGFILLLGCINFINLSTAQSAQRAKEIAVRKTMGSSKGQLIVQFLTETGILTLIAALLSVLMTPFVLKLLQDFVPAEISFQPLKQEYVLLFLVGIVCLVTLLAGFYPAWVLSAYKPVQAMKSKLNLPANASSGLSLRRILTVSQFTVAQFFILAVIMVSMQLRYTLSKDPGFKQDGIIYFQTNFNDTTKWKRTLLAQEIRAIPGVTLVSLSNNPVAANGTWSSIIAYKDGGKKTETNVQLKMVDTNYLKLYELKLLAGKNISVSDSIKEFIINETYAKLLGFSNPAEALGKELEWDGTRNVPITGVVADFHQQSLHNPIKPLAIANNPDNQRTINVALTNGSSWQPAIEKIRSAFKHLYPDDDFDYSFQDETIRKYYNNEIKTAFLVKCASVLTIIISCLGLLGLAIYSTIRRTKEIGIRKVLGASVPQIVQLMSKESMVLVAIAFIIAAPLAYFFIYAWLENFAYRVSLNWWMFALTFLLQALIAFITVGSQALRTAFINPATTLKTE</sequence>
<dbReference type="InterPro" id="IPR003838">
    <property type="entry name" value="ABC3_permease_C"/>
</dbReference>
<evidence type="ECO:0000256" key="6">
    <source>
        <dbReference type="SAM" id="Phobius"/>
    </source>
</evidence>
<feature type="domain" description="ABC3 transporter permease C-terminal" evidence="7">
    <location>
        <begin position="690"/>
        <end position="802"/>
    </location>
</feature>
<evidence type="ECO:0000256" key="2">
    <source>
        <dbReference type="ARBA" id="ARBA00022475"/>
    </source>
</evidence>
<protein>
    <submittedName>
        <fullName evidence="9">ABC transporter permease</fullName>
    </submittedName>
</protein>
<accession>A0AAJ6BH79</accession>
<keyword evidence="5 6" id="KW-0472">Membrane</keyword>
<proteinExistence type="predicted"/>
<evidence type="ECO:0000256" key="3">
    <source>
        <dbReference type="ARBA" id="ARBA00022692"/>
    </source>
</evidence>
<keyword evidence="3 6" id="KW-0812">Transmembrane</keyword>
<evidence type="ECO:0000256" key="5">
    <source>
        <dbReference type="ARBA" id="ARBA00023136"/>
    </source>
</evidence>
<dbReference type="GO" id="GO:0022857">
    <property type="term" value="F:transmembrane transporter activity"/>
    <property type="evidence" value="ECO:0007669"/>
    <property type="project" value="TreeGrafter"/>
</dbReference>
<dbReference type="Proteomes" id="UP001220610">
    <property type="component" value="Chromosome"/>
</dbReference>
<feature type="domain" description="ABC3 transporter permease C-terminal" evidence="7">
    <location>
        <begin position="299"/>
        <end position="413"/>
    </location>
</feature>
<feature type="transmembrane region" description="Helical" evidence="6">
    <location>
        <begin position="340"/>
        <end position="367"/>
    </location>
</feature>
<dbReference type="PANTHER" id="PTHR30572:SF18">
    <property type="entry name" value="ABC-TYPE MACROLIDE FAMILY EXPORT SYSTEM PERMEASE COMPONENT 2"/>
    <property type="match status" value="1"/>
</dbReference>
<evidence type="ECO:0000313" key="10">
    <source>
        <dbReference type="Proteomes" id="UP001220610"/>
    </source>
</evidence>
<feature type="transmembrane region" description="Helical" evidence="6">
    <location>
        <begin position="294"/>
        <end position="315"/>
    </location>
</feature>
<evidence type="ECO:0000259" key="8">
    <source>
        <dbReference type="Pfam" id="PF12704"/>
    </source>
</evidence>
<dbReference type="InterPro" id="IPR025857">
    <property type="entry name" value="MacB_PCD"/>
</dbReference>